<feature type="transmembrane region" description="Helical" evidence="8">
    <location>
        <begin position="139"/>
        <end position="163"/>
    </location>
</feature>
<feature type="transmembrane region" description="Helical" evidence="8">
    <location>
        <begin position="397"/>
        <end position="416"/>
    </location>
</feature>
<dbReference type="Gene3D" id="1.20.1530.20">
    <property type="match status" value="1"/>
</dbReference>
<feature type="region of interest" description="Disordered" evidence="7">
    <location>
        <begin position="726"/>
        <end position="774"/>
    </location>
</feature>
<dbReference type="InterPro" id="IPR038770">
    <property type="entry name" value="Na+/solute_symporter_sf"/>
</dbReference>
<feature type="transmembrane region" description="Helical" evidence="8">
    <location>
        <begin position="175"/>
        <end position="198"/>
    </location>
</feature>
<feature type="transmembrane region" description="Helical" evidence="8">
    <location>
        <begin position="74"/>
        <end position="92"/>
    </location>
</feature>
<feature type="transmembrane region" description="Helical" evidence="8">
    <location>
        <begin position="210"/>
        <end position="234"/>
    </location>
</feature>
<evidence type="ECO:0000256" key="1">
    <source>
        <dbReference type="ARBA" id="ARBA00004141"/>
    </source>
</evidence>
<evidence type="ECO:0000259" key="9">
    <source>
        <dbReference type="Pfam" id="PF00999"/>
    </source>
</evidence>
<dbReference type="Pfam" id="PF00999">
    <property type="entry name" value="Na_H_Exchanger"/>
    <property type="match status" value="1"/>
</dbReference>
<evidence type="ECO:0000256" key="6">
    <source>
        <dbReference type="ARBA" id="ARBA00023136"/>
    </source>
</evidence>
<dbReference type="PANTHER" id="PTHR32468">
    <property type="entry name" value="CATION/H + ANTIPORTER"/>
    <property type="match status" value="1"/>
</dbReference>
<name>A0ABR1JC96_9AGAR</name>
<evidence type="ECO:0000256" key="4">
    <source>
        <dbReference type="ARBA" id="ARBA00022989"/>
    </source>
</evidence>
<feature type="region of interest" description="Disordered" evidence="7">
    <location>
        <begin position="503"/>
        <end position="531"/>
    </location>
</feature>
<reference evidence="10 11" key="1">
    <citation type="submission" date="2024-01" db="EMBL/GenBank/DDBJ databases">
        <title>A draft genome for the cacao thread blight pathogen Marasmiellus scandens.</title>
        <authorList>
            <person name="Baruah I.K."/>
            <person name="Leung J."/>
            <person name="Bukari Y."/>
            <person name="Amoako-Attah I."/>
            <person name="Meinhardt L.W."/>
            <person name="Bailey B.A."/>
            <person name="Cohen S.P."/>
        </authorList>
    </citation>
    <scope>NUCLEOTIDE SEQUENCE [LARGE SCALE GENOMIC DNA]</scope>
    <source>
        <strain evidence="10 11">GH-19</strain>
    </source>
</reference>
<dbReference type="PANTHER" id="PTHR32468:SF0">
    <property type="entry name" value="K(+)_H(+) ANTIPORTER 1"/>
    <property type="match status" value="1"/>
</dbReference>
<feature type="compositionally biased region" description="Basic and acidic residues" evidence="7">
    <location>
        <begin position="575"/>
        <end position="589"/>
    </location>
</feature>
<feature type="transmembrane region" description="Helical" evidence="8">
    <location>
        <begin position="428"/>
        <end position="448"/>
    </location>
</feature>
<keyword evidence="5" id="KW-0406">Ion transport</keyword>
<evidence type="ECO:0000313" key="11">
    <source>
        <dbReference type="Proteomes" id="UP001498398"/>
    </source>
</evidence>
<evidence type="ECO:0000313" key="10">
    <source>
        <dbReference type="EMBL" id="KAK7457833.1"/>
    </source>
</evidence>
<accession>A0ABR1JC96</accession>
<evidence type="ECO:0000256" key="8">
    <source>
        <dbReference type="SAM" id="Phobius"/>
    </source>
</evidence>
<comment type="subcellular location">
    <subcellularLocation>
        <location evidence="1">Membrane</location>
        <topology evidence="1">Multi-pass membrane protein</topology>
    </subcellularLocation>
</comment>
<dbReference type="InterPro" id="IPR006153">
    <property type="entry name" value="Cation/H_exchanger_TM"/>
</dbReference>
<feature type="compositionally biased region" description="Low complexity" evidence="7">
    <location>
        <begin position="610"/>
        <end position="619"/>
    </location>
</feature>
<feature type="transmembrane region" description="Helical" evidence="8">
    <location>
        <begin position="281"/>
        <end position="314"/>
    </location>
</feature>
<keyword evidence="3 8" id="KW-0812">Transmembrane</keyword>
<keyword evidence="11" id="KW-1185">Reference proteome</keyword>
<keyword evidence="4 8" id="KW-1133">Transmembrane helix</keyword>
<protein>
    <submittedName>
        <fullName evidence="10">K(+)/H(+) antiporter</fullName>
    </submittedName>
</protein>
<sequence length="1105" mass="117369">MPELSRHLVSLFHSGASRITKRAATEQGGLLSGKDPTEVNTADPIRLWIIQMGIIVTTASLLSLGLRKIRQPKVIAEVLGGILLGPTAFGRIPGFTEHIFPPDSIPFLSLTANIGLCLFLFLVGLEIEGAVIKRNAKMSVTVALAGMILPFGLGAGLSVPLYSTFIEPFTPDVKFTHFMLFAGVAFSITAFPVLCRILTELRLLDTTVGIVVLSAGVGNDIIGWTLLALSVALVNAGSGLTALYILLVCVGFALFILFPVKWVWREFARRSGSLEGKGPSMIFVTGTLIGVFGSSFFTDVIGVHAIFGAFLFGLIVPREGGLAISMTEKLEDMVGSVFLPLYFTLSGLNTDLGLLNTGRIWGYTIAICTLAFVGKFGGCTTAARYVAGFGWREASTIGALMSCKGLVELIVLNVGLQANILTRQVFSMFVLEALLLTFMTTPLVTTLYPPGKRVRVSATGANFDNVDGGAVPSHGHGHATDHEAAQPTGGKRVNFKKSLARFRKGKSSMDKGSEDSGSTSDEDGWGVDGEDSTRKRNFVVVLDRIEHIPGMMALTQLLRDSLVPSFASAPVSVAQEEKKDDEAINEKDALMSPGSASRASSSKDVTAELPSLPTGEGSTPSPPPSYHSPSATISALRLIELTDRTSAVMKSFPMHPNPFSAEFDPLLMIYRTYAGLNDLGVRGKVSVEPLEEMAGAVVDYANDSFVEVEPSSTGGMVLVPWAMPVQHHHSSQSHQHQHHSGITGLSIPPTPGAIPPPPLSGPSNSNTPAAHHSLHNPFDALFKSATNNSSSGGSGGSGGGAASLHGHFIRNVLARCREAIDVGLYLDLGSSSSSLVSPTSALGSQPGNNSSSITMILLPFFGGPDDRLALDFVAQMCENERVRAVVVRVTKKEGSLLEVEAPEAVHVDGEKEKDKVAMGVPLGEPVMTTVASNIHGFPDTIYGAHNTETRLQSETADNIAWARYASPTPGNNASNSASKAALGRMSFTEVGSPVPLHVVVTEAKKVLEPQNQTQNQGQQQQRQSKKLIVVTGRSRRLAVENHTQELKNIVEEYRAMEKSGLTGGRTAAHLGWEVRKTIGDVAAACVVAGCGEGVVVVQAAEDRDR</sequence>
<dbReference type="EMBL" id="JBANRG010000019">
    <property type="protein sequence ID" value="KAK7457833.1"/>
    <property type="molecule type" value="Genomic_DNA"/>
</dbReference>
<keyword evidence="2" id="KW-0813">Transport</keyword>
<comment type="caution">
    <text evidence="10">The sequence shown here is derived from an EMBL/GenBank/DDBJ whole genome shotgun (WGS) entry which is preliminary data.</text>
</comment>
<feature type="transmembrane region" description="Helical" evidence="8">
    <location>
        <begin position="334"/>
        <end position="354"/>
    </location>
</feature>
<dbReference type="Proteomes" id="UP001498398">
    <property type="component" value="Unassembled WGS sequence"/>
</dbReference>
<feature type="compositionally biased region" description="Acidic residues" evidence="7">
    <location>
        <begin position="520"/>
        <end position="530"/>
    </location>
</feature>
<feature type="transmembrane region" description="Helical" evidence="8">
    <location>
        <begin position="45"/>
        <end position="62"/>
    </location>
</feature>
<organism evidence="10 11">
    <name type="scientific">Marasmiellus scandens</name>
    <dbReference type="NCBI Taxonomy" id="2682957"/>
    <lineage>
        <taxon>Eukaryota</taxon>
        <taxon>Fungi</taxon>
        <taxon>Dikarya</taxon>
        <taxon>Basidiomycota</taxon>
        <taxon>Agaricomycotina</taxon>
        <taxon>Agaricomycetes</taxon>
        <taxon>Agaricomycetidae</taxon>
        <taxon>Agaricales</taxon>
        <taxon>Marasmiineae</taxon>
        <taxon>Omphalotaceae</taxon>
        <taxon>Marasmiellus</taxon>
    </lineage>
</organism>
<dbReference type="InterPro" id="IPR050794">
    <property type="entry name" value="CPA2_transporter"/>
</dbReference>
<feature type="compositionally biased region" description="Pro residues" evidence="7">
    <location>
        <begin position="748"/>
        <end position="760"/>
    </location>
</feature>
<evidence type="ECO:0000256" key="2">
    <source>
        <dbReference type="ARBA" id="ARBA00022448"/>
    </source>
</evidence>
<keyword evidence="6 8" id="KW-0472">Membrane</keyword>
<feature type="region of interest" description="Disordered" evidence="7">
    <location>
        <begin position="573"/>
        <end position="629"/>
    </location>
</feature>
<evidence type="ECO:0000256" key="7">
    <source>
        <dbReference type="SAM" id="MobiDB-lite"/>
    </source>
</evidence>
<feature type="transmembrane region" description="Helical" evidence="8">
    <location>
        <begin position="104"/>
        <end position="127"/>
    </location>
</feature>
<feature type="region of interest" description="Disordered" evidence="7">
    <location>
        <begin position="467"/>
        <end position="490"/>
    </location>
</feature>
<gene>
    <name evidence="10" type="primary">KHA1_2</name>
    <name evidence="10" type="ORF">VKT23_010177</name>
</gene>
<feature type="compositionally biased region" description="Low complexity" evidence="7">
    <location>
        <begin position="592"/>
        <end position="602"/>
    </location>
</feature>
<evidence type="ECO:0000256" key="5">
    <source>
        <dbReference type="ARBA" id="ARBA00023065"/>
    </source>
</evidence>
<evidence type="ECO:0000256" key="3">
    <source>
        <dbReference type="ARBA" id="ARBA00022692"/>
    </source>
</evidence>
<feature type="transmembrane region" description="Helical" evidence="8">
    <location>
        <begin position="240"/>
        <end position="260"/>
    </location>
</feature>
<feature type="domain" description="Cation/H+ exchanger transmembrane" evidence="9">
    <location>
        <begin position="58"/>
        <end position="444"/>
    </location>
</feature>
<feature type="transmembrane region" description="Helical" evidence="8">
    <location>
        <begin position="361"/>
        <end position="385"/>
    </location>
</feature>
<feature type="compositionally biased region" description="Basic residues" evidence="7">
    <location>
        <begin position="726"/>
        <end position="739"/>
    </location>
</feature>
<proteinExistence type="predicted"/>